<keyword evidence="1" id="KW-1133">Transmembrane helix</keyword>
<dbReference type="InterPro" id="IPR012495">
    <property type="entry name" value="TadE-like_dom"/>
</dbReference>
<protein>
    <submittedName>
        <fullName evidence="3">TadE/TadG family type IV pilus assembly protein</fullName>
    </submittedName>
</protein>
<sequence>MSIREAEAAGCGKGGFHRRSTTLWKTDGGSAATELVLVTPLLVLLLLVAVAFGRGVSARLRVNDAAHQAARAATLSRTAAQAQRQARTAALASLGASGASCARLAVTTAVGMFAPGGVVRVSVACTADLGVSGLPAHVVITRTAVSVVDLYRGTA</sequence>
<evidence type="ECO:0000259" key="2">
    <source>
        <dbReference type="Pfam" id="PF07811"/>
    </source>
</evidence>
<evidence type="ECO:0000313" key="3">
    <source>
        <dbReference type="EMBL" id="MDI5974027.1"/>
    </source>
</evidence>
<dbReference type="EMBL" id="JABXJJ020000059">
    <property type="protein sequence ID" value="MDI5974027.1"/>
    <property type="molecule type" value="Genomic_DNA"/>
</dbReference>
<organism evidence="3">
    <name type="scientific">Streptantibioticus silvisoli</name>
    <dbReference type="NCBI Taxonomy" id="2705255"/>
    <lineage>
        <taxon>Bacteria</taxon>
        <taxon>Bacillati</taxon>
        <taxon>Actinomycetota</taxon>
        <taxon>Actinomycetes</taxon>
        <taxon>Kitasatosporales</taxon>
        <taxon>Streptomycetaceae</taxon>
        <taxon>Streptantibioticus</taxon>
    </lineage>
</organism>
<keyword evidence="1" id="KW-0812">Transmembrane</keyword>
<comment type="caution">
    <text evidence="3">The sequence shown here is derived from an EMBL/GenBank/DDBJ whole genome shotgun (WGS) entry which is preliminary data.</text>
</comment>
<feature type="domain" description="TadE-like" evidence="2">
    <location>
        <begin position="29"/>
        <end position="71"/>
    </location>
</feature>
<proteinExistence type="predicted"/>
<reference evidence="3" key="1">
    <citation type="submission" date="2023-05" db="EMBL/GenBank/DDBJ databases">
        <title>Streptantibioticus silvisoli sp. nov., acidotolerant actinomycetes 1 from pine litter.</title>
        <authorList>
            <person name="Swiecimska M."/>
            <person name="Golinska P."/>
            <person name="Sangal V."/>
            <person name="Wachnowicz B."/>
            <person name="Goodfellow M."/>
        </authorList>
    </citation>
    <scope>NUCLEOTIDE SEQUENCE</scope>
    <source>
        <strain evidence="3">SL13</strain>
    </source>
</reference>
<dbReference type="RefSeq" id="WP_271316772.1">
    <property type="nucleotide sequence ID" value="NZ_JABXJJ020000059.1"/>
</dbReference>
<dbReference type="Pfam" id="PF07811">
    <property type="entry name" value="TadE"/>
    <property type="match status" value="1"/>
</dbReference>
<gene>
    <name evidence="3" type="ORF">POF50_032580</name>
</gene>
<feature type="transmembrane region" description="Helical" evidence="1">
    <location>
        <begin position="35"/>
        <end position="53"/>
    </location>
</feature>
<keyword evidence="1" id="KW-0472">Membrane</keyword>
<dbReference type="AlphaFoldDB" id="A0AA90HCU8"/>
<evidence type="ECO:0000256" key="1">
    <source>
        <dbReference type="SAM" id="Phobius"/>
    </source>
</evidence>
<name>A0AA90HCU8_9ACTN</name>
<accession>A0AA90HCU8</accession>